<organism evidence="3 4">
    <name type="scientific">Symmachiella macrocystis</name>
    <dbReference type="NCBI Taxonomy" id="2527985"/>
    <lineage>
        <taxon>Bacteria</taxon>
        <taxon>Pseudomonadati</taxon>
        <taxon>Planctomycetota</taxon>
        <taxon>Planctomycetia</taxon>
        <taxon>Planctomycetales</taxon>
        <taxon>Planctomycetaceae</taxon>
        <taxon>Symmachiella</taxon>
    </lineage>
</organism>
<dbReference type="Gene3D" id="3.90.420.10">
    <property type="entry name" value="Oxidoreductase, molybdopterin-binding domain"/>
    <property type="match status" value="1"/>
</dbReference>
<evidence type="ECO:0000313" key="4">
    <source>
        <dbReference type="Proteomes" id="UP000320735"/>
    </source>
</evidence>
<feature type="domain" description="Oxidoreductase molybdopterin-binding" evidence="2">
    <location>
        <begin position="79"/>
        <end position="226"/>
    </location>
</feature>
<dbReference type="CDD" id="cd02109">
    <property type="entry name" value="arch_bact_SO_family_Moco"/>
    <property type="match status" value="1"/>
</dbReference>
<accession>A0A5C6BBL1</accession>
<dbReference type="EC" id="1.8.-.-" evidence="3"/>
<evidence type="ECO:0000313" key="3">
    <source>
        <dbReference type="EMBL" id="TWU09370.1"/>
    </source>
</evidence>
<gene>
    <name evidence="3" type="primary">yedY_2</name>
    <name evidence="3" type="ORF">CA54_46110</name>
</gene>
<dbReference type="PANTHER" id="PTHR43032:SF4">
    <property type="entry name" value="OXIDOREDUCTASE MOLYBDOPTERIN-BINDING DOMAIN-CONTAINING PROTEIN"/>
    <property type="match status" value="1"/>
</dbReference>
<evidence type="ECO:0000259" key="2">
    <source>
        <dbReference type="Pfam" id="PF00174"/>
    </source>
</evidence>
<dbReference type="GO" id="GO:0016491">
    <property type="term" value="F:oxidoreductase activity"/>
    <property type="evidence" value="ECO:0007669"/>
    <property type="project" value="UniProtKB-KW"/>
</dbReference>
<reference evidence="3 4" key="1">
    <citation type="submission" date="2019-02" db="EMBL/GenBank/DDBJ databases">
        <title>Deep-cultivation of Planctomycetes and their phenomic and genomic characterization uncovers novel biology.</title>
        <authorList>
            <person name="Wiegand S."/>
            <person name="Jogler M."/>
            <person name="Boedeker C."/>
            <person name="Pinto D."/>
            <person name="Vollmers J."/>
            <person name="Rivas-Marin E."/>
            <person name="Kohn T."/>
            <person name="Peeters S.H."/>
            <person name="Heuer A."/>
            <person name="Rast P."/>
            <person name="Oberbeckmann S."/>
            <person name="Bunk B."/>
            <person name="Jeske O."/>
            <person name="Meyerdierks A."/>
            <person name="Storesund J.E."/>
            <person name="Kallscheuer N."/>
            <person name="Luecker S."/>
            <person name="Lage O.M."/>
            <person name="Pohl T."/>
            <person name="Merkel B.J."/>
            <person name="Hornburger P."/>
            <person name="Mueller R.-W."/>
            <person name="Bruemmer F."/>
            <person name="Labrenz M."/>
            <person name="Spormann A.M."/>
            <person name="Op Den Camp H."/>
            <person name="Overmann J."/>
            <person name="Amann R."/>
            <person name="Jetten M.S.M."/>
            <person name="Mascher T."/>
            <person name="Medema M.H."/>
            <person name="Devos D.P."/>
            <person name="Kaster A.-K."/>
            <person name="Ovreas L."/>
            <person name="Rohde M."/>
            <person name="Galperin M.Y."/>
            <person name="Jogler C."/>
        </authorList>
    </citation>
    <scope>NUCLEOTIDE SEQUENCE [LARGE SCALE GENOMIC DNA]</scope>
    <source>
        <strain evidence="3 4">CA54</strain>
    </source>
</reference>
<keyword evidence="4" id="KW-1185">Reference proteome</keyword>
<proteinExistence type="predicted"/>
<protein>
    <submittedName>
        <fullName evidence="3">Sulfoxide reductase catalytic subunit YedY</fullName>
        <ecNumber evidence="3">1.8.-.-</ecNumber>
    </submittedName>
</protein>
<dbReference type="AlphaFoldDB" id="A0A5C6BBL1"/>
<keyword evidence="3" id="KW-0560">Oxidoreductase</keyword>
<feature type="region of interest" description="Disordered" evidence="1">
    <location>
        <begin position="16"/>
        <end position="46"/>
    </location>
</feature>
<dbReference type="EMBL" id="SJPP01000002">
    <property type="protein sequence ID" value="TWU09370.1"/>
    <property type="molecule type" value="Genomic_DNA"/>
</dbReference>
<comment type="caution">
    <text evidence="3">The sequence shown here is derived from an EMBL/GenBank/DDBJ whole genome shotgun (WGS) entry which is preliminary data.</text>
</comment>
<dbReference type="InterPro" id="IPR036374">
    <property type="entry name" value="OxRdtase_Mopterin-bd_sf"/>
</dbReference>
<dbReference type="Proteomes" id="UP000320735">
    <property type="component" value="Unassembled WGS sequence"/>
</dbReference>
<dbReference type="Pfam" id="PF00174">
    <property type="entry name" value="Oxidored_molyb"/>
    <property type="match status" value="1"/>
</dbReference>
<dbReference type="SUPFAM" id="SSF56524">
    <property type="entry name" value="Oxidoreductase molybdopterin-binding domain"/>
    <property type="match status" value="1"/>
</dbReference>
<dbReference type="PANTHER" id="PTHR43032">
    <property type="entry name" value="PROTEIN-METHIONINE-SULFOXIDE REDUCTASE"/>
    <property type="match status" value="1"/>
</dbReference>
<sequence length="245" mass="27508">MIGTWEASQNVALAHGRGPLSTRSLQGTDMSEAEKYQTGDAPGPHTHAEEVIISSDTHRENRVPPGQTRTRKWPVLHYGRVPHVELDTWELTIDGLVDQPLKFSWSEFGELPRAQVFSDFHCVTTWSRLGNLWDGVAVRELLERAGVQSAARYVVAHGYDDGWTTNMPLADFLSPDAIFADRHDGQPLSADHGGPLRLVVPLLYAWKSAKWLKRIELVAEDRPGLWEQAGYHNHGDPWTEERFGG</sequence>
<name>A0A5C6BBL1_9PLAN</name>
<dbReference type="InterPro" id="IPR000572">
    <property type="entry name" value="OxRdtase_Mopterin-bd_dom"/>
</dbReference>
<evidence type="ECO:0000256" key="1">
    <source>
        <dbReference type="SAM" id="MobiDB-lite"/>
    </source>
</evidence>